<sequence>MSPLKAALGEAVLISWISVNHRAAPFLTALVDPGSPLRGKLRTLYLCWRHAPSPDGERERAALEETQGQLRQRLGMECPALEPLEWKTEAPPTDHAALRPFAEQVLKKVRDQHPGSPIYLLISPGTPAMHAVWLVLGTTGFIPGPLTIIQTADERGRAAGQPPVQEVRFALDTWLQHYRRARPRAVSTEDNGQLWDPARARSRPLREALEQLTRWAPLLAPVLLHGERGTGKTTMANFLRAMSPFQKLDNEEWPVVVCGQFRVNRELARSELFGHAKGAFTGAKNDHQGLLEKANGDTLFLDEIADIDHDTQRLLMAAVEGRGFHRLGENRVRHSQFRLVSATNRPLDRLVGNVLDPDFFDRIAVFTLRVPPLRECREDIPDLWRGVLGRVVKQAHLAVEGWEALADDKTLLQGLASHALPGNLRDLQRAAFHLLAAMNAGEERGTAVRSALAALPTPSLEGLPHPEELRTRLPLVEGLEPHLGAYRRSWMEAALASAKGNQSEAARLLGIKRETFRDWWKNEKTPTEGQ</sequence>
<feature type="domain" description="Sigma-54 factor interaction" evidence="3">
    <location>
        <begin position="198"/>
        <end position="436"/>
    </location>
</feature>
<name>A0ABT5DNK3_9BACT</name>
<evidence type="ECO:0000313" key="5">
    <source>
        <dbReference type="Proteomes" id="UP001221838"/>
    </source>
</evidence>
<proteinExistence type="predicted"/>
<evidence type="ECO:0000256" key="2">
    <source>
        <dbReference type="ARBA" id="ARBA00022840"/>
    </source>
</evidence>
<dbReference type="RefSeq" id="WP_272145906.1">
    <property type="nucleotide sequence ID" value="NZ_JAQNDM010000002.1"/>
</dbReference>
<dbReference type="Proteomes" id="UP001221838">
    <property type="component" value="Unassembled WGS sequence"/>
</dbReference>
<dbReference type="PANTHER" id="PTHR32071">
    <property type="entry name" value="TRANSCRIPTIONAL REGULATORY PROTEIN"/>
    <property type="match status" value="1"/>
</dbReference>
<keyword evidence="5" id="KW-1185">Reference proteome</keyword>
<dbReference type="InterPro" id="IPR003593">
    <property type="entry name" value="AAA+_ATPase"/>
</dbReference>
<gene>
    <name evidence="4" type="ORF">POL68_42650</name>
</gene>
<dbReference type="InterPro" id="IPR002078">
    <property type="entry name" value="Sigma_54_int"/>
</dbReference>
<organism evidence="4 5">
    <name type="scientific">Stigmatella ashevillensis</name>
    <dbReference type="NCBI Taxonomy" id="2995309"/>
    <lineage>
        <taxon>Bacteria</taxon>
        <taxon>Pseudomonadati</taxon>
        <taxon>Myxococcota</taxon>
        <taxon>Myxococcia</taxon>
        <taxon>Myxococcales</taxon>
        <taxon>Cystobacterineae</taxon>
        <taxon>Archangiaceae</taxon>
        <taxon>Stigmatella</taxon>
    </lineage>
</organism>
<dbReference type="InterPro" id="IPR009057">
    <property type="entry name" value="Homeodomain-like_sf"/>
</dbReference>
<dbReference type="PROSITE" id="PS50045">
    <property type="entry name" value="SIGMA54_INTERACT_4"/>
    <property type="match status" value="1"/>
</dbReference>
<evidence type="ECO:0000259" key="3">
    <source>
        <dbReference type="PROSITE" id="PS50045"/>
    </source>
</evidence>
<dbReference type="InterPro" id="IPR027417">
    <property type="entry name" value="P-loop_NTPase"/>
</dbReference>
<evidence type="ECO:0000313" key="4">
    <source>
        <dbReference type="EMBL" id="MDC0715226.1"/>
    </source>
</evidence>
<protein>
    <submittedName>
        <fullName evidence="4">Sigma 54-interacting transcriptional regulator</fullName>
    </submittedName>
</protein>
<keyword evidence="1" id="KW-0547">Nucleotide-binding</keyword>
<evidence type="ECO:0000256" key="1">
    <source>
        <dbReference type="ARBA" id="ARBA00022741"/>
    </source>
</evidence>
<dbReference type="Gene3D" id="1.10.8.60">
    <property type="match status" value="1"/>
</dbReference>
<dbReference type="InterPro" id="IPR002197">
    <property type="entry name" value="HTH_Fis"/>
</dbReference>
<dbReference type="Pfam" id="PF02954">
    <property type="entry name" value="HTH_8"/>
    <property type="match status" value="1"/>
</dbReference>
<dbReference type="SUPFAM" id="SSF46689">
    <property type="entry name" value="Homeodomain-like"/>
    <property type="match status" value="1"/>
</dbReference>
<dbReference type="EMBL" id="JAQNDM010000002">
    <property type="protein sequence ID" value="MDC0715226.1"/>
    <property type="molecule type" value="Genomic_DNA"/>
</dbReference>
<dbReference type="Gene3D" id="1.10.10.60">
    <property type="entry name" value="Homeodomain-like"/>
    <property type="match status" value="1"/>
</dbReference>
<dbReference type="SUPFAM" id="SSF52540">
    <property type="entry name" value="P-loop containing nucleoside triphosphate hydrolases"/>
    <property type="match status" value="1"/>
</dbReference>
<keyword evidence="2" id="KW-0067">ATP-binding</keyword>
<dbReference type="Gene3D" id="3.40.50.300">
    <property type="entry name" value="P-loop containing nucleotide triphosphate hydrolases"/>
    <property type="match status" value="1"/>
</dbReference>
<comment type="caution">
    <text evidence="4">The sequence shown here is derived from an EMBL/GenBank/DDBJ whole genome shotgun (WGS) entry which is preliminary data.</text>
</comment>
<dbReference type="CDD" id="cd00009">
    <property type="entry name" value="AAA"/>
    <property type="match status" value="1"/>
</dbReference>
<accession>A0ABT5DNK3</accession>
<reference evidence="4 5" key="1">
    <citation type="submission" date="2022-11" db="EMBL/GenBank/DDBJ databases">
        <title>Minimal conservation of predation-associated metabolite biosynthetic gene clusters underscores biosynthetic potential of Myxococcota including descriptions for ten novel species: Archangium lansinium sp. nov., Myxococcus landrumus sp. nov., Nannocystis bai.</title>
        <authorList>
            <person name="Ahearne A."/>
            <person name="Stevens C."/>
            <person name="Dowd S."/>
        </authorList>
    </citation>
    <scope>NUCLEOTIDE SEQUENCE [LARGE SCALE GENOMIC DNA]</scope>
    <source>
        <strain evidence="4 5">NCWAL01</strain>
    </source>
</reference>
<dbReference type="SMART" id="SM00382">
    <property type="entry name" value="AAA"/>
    <property type="match status" value="1"/>
</dbReference>
<dbReference type="Pfam" id="PF00158">
    <property type="entry name" value="Sigma54_activat"/>
    <property type="match status" value="1"/>
</dbReference>